<comment type="caution">
    <text evidence="2">The sequence shown here is derived from an EMBL/GenBank/DDBJ whole genome shotgun (WGS) entry which is preliminary data.</text>
</comment>
<evidence type="ECO:0000313" key="3">
    <source>
        <dbReference type="Proteomes" id="UP000789803"/>
    </source>
</evidence>
<feature type="region of interest" description="Disordered" evidence="1">
    <location>
        <begin position="1"/>
        <end position="55"/>
    </location>
</feature>
<dbReference type="RefSeq" id="WP_229932931.1">
    <property type="nucleotide sequence ID" value="NZ_CAJHOF010000009.1"/>
</dbReference>
<accession>A0ABM8Q706</accession>
<sequence>MENFDDELEDLDYIDDEDSSYNSYNYTYDDDDYSYDDDDYSYDDEDDEDVEYEEY</sequence>
<keyword evidence="3" id="KW-1185">Reference proteome</keyword>
<evidence type="ECO:0000256" key="1">
    <source>
        <dbReference type="SAM" id="MobiDB-lite"/>
    </source>
</evidence>
<feature type="compositionally biased region" description="Acidic residues" evidence="1">
    <location>
        <begin position="28"/>
        <end position="55"/>
    </location>
</feature>
<proteinExistence type="predicted"/>
<organism evidence="2 3">
    <name type="scientific">Campylobacter majalis</name>
    <dbReference type="NCBI Taxonomy" id="2790656"/>
    <lineage>
        <taxon>Bacteria</taxon>
        <taxon>Pseudomonadati</taxon>
        <taxon>Campylobacterota</taxon>
        <taxon>Epsilonproteobacteria</taxon>
        <taxon>Campylobacterales</taxon>
        <taxon>Campylobacteraceae</taxon>
        <taxon>Campylobacter</taxon>
    </lineage>
</organism>
<dbReference type="Proteomes" id="UP000789803">
    <property type="component" value="Unassembled WGS sequence"/>
</dbReference>
<evidence type="ECO:0000313" key="2">
    <source>
        <dbReference type="EMBL" id="CAD7288742.1"/>
    </source>
</evidence>
<reference evidence="2 3" key="1">
    <citation type="submission" date="2020-11" db="EMBL/GenBank/DDBJ databases">
        <authorList>
            <person name="Peeters C."/>
        </authorList>
    </citation>
    <scope>NUCLEOTIDE SEQUENCE [LARGE SCALE GENOMIC DNA]</scope>
    <source>
        <strain evidence="2 3">LMG 7974</strain>
    </source>
</reference>
<feature type="compositionally biased region" description="Acidic residues" evidence="1">
    <location>
        <begin position="1"/>
        <end position="19"/>
    </location>
</feature>
<protein>
    <recommendedName>
        <fullName evidence="4">Highly acidic protein</fullName>
    </recommendedName>
</protein>
<gene>
    <name evidence="2" type="ORF">LMG7974_01130</name>
</gene>
<name>A0ABM8Q706_9BACT</name>
<evidence type="ECO:0008006" key="4">
    <source>
        <dbReference type="Google" id="ProtNLM"/>
    </source>
</evidence>
<dbReference type="EMBL" id="CAJHOF010000009">
    <property type="protein sequence ID" value="CAD7288742.1"/>
    <property type="molecule type" value="Genomic_DNA"/>
</dbReference>